<dbReference type="Pfam" id="PF07466">
    <property type="entry name" value="DUF1517"/>
    <property type="match status" value="1"/>
</dbReference>
<evidence type="ECO:0000256" key="2">
    <source>
        <dbReference type="SAM" id="SignalP"/>
    </source>
</evidence>
<dbReference type="InterPro" id="IPR053023">
    <property type="entry name" value="FLAP_modulator"/>
</dbReference>
<dbReference type="InterPro" id="IPR010903">
    <property type="entry name" value="DUF1517"/>
</dbReference>
<proteinExistence type="predicted"/>
<feature type="signal peptide" evidence="2">
    <location>
        <begin position="1"/>
        <end position="23"/>
    </location>
</feature>
<keyword evidence="2" id="KW-0732">Signal</keyword>
<dbReference type="Proteomes" id="UP000075714">
    <property type="component" value="Unassembled WGS sequence"/>
</dbReference>
<dbReference type="AlphaFoldDB" id="A0A150GC47"/>
<dbReference type="PANTHER" id="PTHR33975:SF2">
    <property type="entry name" value="MYELIN-ASSOCIATED OLIGODENDROCYTE BASIC PROTEIN"/>
    <property type="match status" value="1"/>
</dbReference>
<gene>
    <name evidence="3" type="ORF">GPECTOR_35g864</name>
</gene>
<feature type="chain" id="PRO_5007561999" evidence="2">
    <location>
        <begin position="24"/>
        <end position="266"/>
    </location>
</feature>
<sequence length="266" mass="28113">MAQWFHGAARAAMVRLFPPYVAARLKVVLMGGGAGARAELQARLAALQADAGLARWADASKARHKLLRETLLALLQRSEDIAYGAGEEVGCGSEEDAARELSRWSLEEKARAGSQPRTSGSVGKPAVRGDPPSSNSSERFTAEGAAAAMKVALSAVVAGRATPTPQEAAAAGEDTVVVTVMLVASGVRLLPRRGDAAAGLWRSWRGGRGSGRRLANPEELCEALLGLGELLEDDLVQLEVVWAPKARGESLSWRQLQLGYEDVLPL</sequence>
<dbReference type="PANTHER" id="PTHR33975">
    <property type="entry name" value="MYELIN-ASSOCIATED OLIGODENDROCYTE BASIC PROTEIN"/>
    <property type="match status" value="1"/>
</dbReference>
<evidence type="ECO:0000313" key="3">
    <source>
        <dbReference type="EMBL" id="KXZ47426.1"/>
    </source>
</evidence>
<organism evidence="3 4">
    <name type="scientific">Gonium pectorale</name>
    <name type="common">Green alga</name>
    <dbReference type="NCBI Taxonomy" id="33097"/>
    <lineage>
        <taxon>Eukaryota</taxon>
        <taxon>Viridiplantae</taxon>
        <taxon>Chlorophyta</taxon>
        <taxon>core chlorophytes</taxon>
        <taxon>Chlorophyceae</taxon>
        <taxon>CS clade</taxon>
        <taxon>Chlamydomonadales</taxon>
        <taxon>Volvocaceae</taxon>
        <taxon>Gonium</taxon>
    </lineage>
</organism>
<comment type="caution">
    <text evidence="3">The sequence shown here is derived from an EMBL/GenBank/DDBJ whole genome shotgun (WGS) entry which is preliminary data.</text>
</comment>
<reference evidence="4" key="1">
    <citation type="journal article" date="2016" name="Nat. Commun.">
        <title>The Gonium pectorale genome demonstrates co-option of cell cycle regulation during the evolution of multicellularity.</title>
        <authorList>
            <person name="Hanschen E.R."/>
            <person name="Marriage T.N."/>
            <person name="Ferris P.J."/>
            <person name="Hamaji T."/>
            <person name="Toyoda A."/>
            <person name="Fujiyama A."/>
            <person name="Neme R."/>
            <person name="Noguchi H."/>
            <person name="Minakuchi Y."/>
            <person name="Suzuki M."/>
            <person name="Kawai-Toyooka H."/>
            <person name="Smith D.R."/>
            <person name="Sparks H."/>
            <person name="Anderson J."/>
            <person name="Bakaric R."/>
            <person name="Luria V."/>
            <person name="Karger A."/>
            <person name="Kirschner M.W."/>
            <person name="Durand P.M."/>
            <person name="Michod R.E."/>
            <person name="Nozaki H."/>
            <person name="Olson B.J."/>
        </authorList>
    </citation>
    <scope>NUCLEOTIDE SEQUENCE [LARGE SCALE GENOMIC DNA]</scope>
    <source>
        <strain evidence="4">NIES-2863</strain>
    </source>
</reference>
<feature type="region of interest" description="Disordered" evidence="1">
    <location>
        <begin position="106"/>
        <end position="141"/>
    </location>
</feature>
<evidence type="ECO:0000313" key="4">
    <source>
        <dbReference type="Proteomes" id="UP000075714"/>
    </source>
</evidence>
<evidence type="ECO:0000256" key="1">
    <source>
        <dbReference type="SAM" id="MobiDB-lite"/>
    </source>
</evidence>
<protein>
    <submittedName>
        <fullName evidence="3">Uncharacterized protein</fullName>
    </submittedName>
</protein>
<dbReference type="EMBL" id="LSYV01000036">
    <property type="protein sequence ID" value="KXZ47426.1"/>
    <property type="molecule type" value="Genomic_DNA"/>
</dbReference>
<keyword evidence="4" id="KW-1185">Reference proteome</keyword>
<name>A0A150GC47_GONPE</name>
<accession>A0A150GC47</accession>